<evidence type="ECO:0000313" key="3">
    <source>
        <dbReference type="Proteomes" id="UP001461498"/>
    </source>
</evidence>
<keyword evidence="3" id="KW-1185">Reference proteome</keyword>
<keyword evidence="1" id="KW-0812">Transmembrane</keyword>
<organism evidence="2 3">
    <name type="scientific">Rhynocoris fuscipes</name>
    <dbReference type="NCBI Taxonomy" id="488301"/>
    <lineage>
        <taxon>Eukaryota</taxon>
        <taxon>Metazoa</taxon>
        <taxon>Ecdysozoa</taxon>
        <taxon>Arthropoda</taxon>
        <taxon>Hexapoda</taxon>
        <taxon>Insecta</taxon>
        <taxon>Pterygota</taxon>
        <taxon>Neoptera</taxon>
        <taxon>Paraneoptera</taxon>
        <taxon>Hemiptera</taxon>
        <taxon>Heteroptera</taxon>
        <taxon>Panheteroptera</taxon>
        <taxon>Cimicomorpha</taxon>
        <taxon>Reduviidae</taxon>
        <taxon>Harpactorinae</taxon>
        <taxon>Harpactorini</taxon>
        <taxon>Rhynocoris</taxon>
    </lineage>
</organism>
<sequence>MVRLVKTSLSSLVLFSKCLGIFPYHISTNNGVTFSVTFAIWSILLNILLSYGSFLAILTPAEFEINAIYDGLMNVQFVSLQFALNLHVICYDSSYDIITSILYHIQAAFLFSATYQVRINLKLILKLRILISTN</sequence>
<protein>
    <submittedName>
        <fullName evidence="2">Uncharacterized protein</fullName>
    </submittedName>
</protein>
<proteinExistence type="predicted"/>
<accession>A0AAW1CWR8</accession>
<name>A0AAW1CWR8_9HEMI</name>
<comment type="caution">
    <text evidence="2">The sequence shown here is derived from an EMBL/GenBank/DDBJ whole genome shotgun (WGS) entry which is preliminary data.</text>
</comment>
<feature type="transmembrane region" description="Helical" evidence="1">
    <location>
        <begin position="36"/>
        <end position="59"/>
    </location>
</feature>
<reference evidence="2 3" key="1">
    <citation type="submission" date="2022-12" db="EMBL/GenBank/DDBJ databases">
        <title>Chromosome-level genome assembly of true bugs.</title>
        <authorList>
            <person name="Ma L."/>
            <person name="Li H."/>
        </authorList>
    </citation>
    <scope>NUCLEOTIDE SEQUENCE [LARGE SCALE GENOMIC DNA]</scope>
    <source>
        <strain evidence="2">Lab_2022b</strain>
    </source>
</reference>
<evidence type="ECO:0000256" key="1">
    <source>
        <dbReference type="SAM" id="Phobius"/>
    </source>
</evidence>
<keyword evidence="1" id="KW-1133">Transmembrane helix</keyword>
<dbReference type="AlphaFoldDB" id="A0AAW1CWR8"/>
<keyword evidence="1" id="KW-0472">Membrane</keyword>
<dbReference type="Proteomes" id="UP001461498">
    <property type="component" value="Unassembled WGS sequence"/>
</dbReference>
<gene>
    <name evidence="2" type="ORF">O3M35_012589</name>
</gene>
<evidence type="ECO:0000313" key="2">
    <source>
        <dbReference type="EMBL" id="KAK9501970.1"/>
    </source>
</evidence>
<dbReference type="EMBL" id="JAPXFL010000009">
    <property type="protein sequence ID" value="KAK9501970.1"/>
    <property type="molecule type" value="Genomic_DNA"/>
</dbReference>